<dbReference type="AlphaFoldDB" id="A0A382PRX3"/>
<reference evidence="1" key="1">
    <citation type="submission" date="2018-05" db="EMBL/GenBank/DDBJ databases">
        <authorList>
            <person name="Lanie J.A."/>
            <person name="Ng W.-L."/>
            <person name="Kazmierczak K.M."/>
            <person name="Andrzejewski T.M."/>
            <person name="Davidsen T.M."/>
            <person name="Wayne K.J."/>
            <person name="Tettelin H."/>
            <person name="Glass J.I."/>
            <person name="Rusch D."/>
            <person name="Podicherti R."/>
            <person name="Tsui H.-C.T."/>
            <person name="Winkler M.E."/>
        </authorList>
    </citation>
    <scope>NUCLEOTIDE SEQUENCE</scope>
</reference>
<evidence type="ECO:0000313" key="1">
    <source>
        <dbReference type="EMBL" id="SVC75986.1"/>
    </source>
</evidence>
<dbReference type="EMBL" id="UINC01109277">
    <property type="protein sequence ID" value="SVC75986.1"/>
    <property type="molecule type" value="Genomic_DNA"/>
</dbReference>
<protein>
    <submittedName>
        <fullName evidence="1">Uncharacterized protein</fullName>
    </submittedName>
</protein>
<name>A0A382PRX3_9ZZZZ</name>
<accession>A0A382PRX3</accession>
<gene>
    <name evidence="1" type="ORF">METZ01_LOCUS328840</name>
</gene>
<sequence length="26" mass="3055">MKCYFSFPKLDINTVRGDELSRIYSA</sequence>
<organism evidence="1">
    <name type="scientific">marine metagenome</name>
    <dbReference type="NCBI Taxonomy" id="408172"/>
    <lineage>
        <taxon>unclassified sequences</taxon>
        <taxon>metagenomes</taxon>
        <taxon>ecological metagenomes</taxon>
    </lineage>
</organism>
<feature type="non-terminal residue" evidence="1">
    <location>
        <position position="26"/>
    </location>
</feature>
<proteinExistence type="predicted"/>